<comment type="caution">
    <text evidence="1">The sequence shown here is derived from an EMBL/GenBank/DDBJ whole genome shotgun (WGS) entry which is preliminary data.</text>
</comment>
<dbReference type="Proteomes" id="UP000249614">
    <property type="component" value="Unassembled WGS sequence"/>
</dbReference>
<dbReference type="AlphaFoldDB" id="A0A2W6IP77"/>
<sequence length="182" mass="20141">MPAVLIVGTSHEFQRATPNVPPDVIDAFRDYLRQVIVTKDVVLIAEEMSSAGLAENGLAQSVAQHIAGELGIAHDLADPSPEDRERLGIQQRNEIELAGFFAGRDPDEVEAQVRRSYDIRENFWVSRLVGSNHFPVVFICGASHVNTFRDKLLALGHDVVILADNWVPDDGPSDSFKRNSLR</sequence>
<evidence type="ECO:0008006" key="3">
    <source>
        <dbReference type="Google" id="ProtNLM"/>
    </source>
</evidence>
<reference evidence="1 2" key="1">
    <citation type="submission" date="2016-05" db="EMBL/GenBank/DDBJ databases">
        <authorList>
            <person name="Lavstsen T."/>
            <person name="Jespersen J.S."/>
        </authorList>
    </citation>
    <scope>NUCLEOTIDE SEQUENCE [LARGE SCALE GENOMIC DNA]</scope>
    <source>
        <strain evidence="1 2">SM-5815</strain>
    </source>
</reference>
<dbReference type="EMBL" id="LXXM01000036">
    <property type="protein sequence ID" value="PZS97388.1"/>
    <property type="molecule type" value="Genomic_DNA"/>
</dbReference>
<proteinExistence type="predicted"/>
<organism evidence="1 2">
    <name type="scientific">Stenotrophomonas maltophilia</name>
    <name type="common">Pseudomonas maltophilia</name>
    <name type="synonym">Xanthomonas maltophilia</name>
    <dbReference type="NCBI Taxonomy" id="40324"/>
    <lineage>
        <taxon>Bacteria</taxon>
        <taxon>Pseudomonadati</taxon>
        <taxon>Pseudomonadota</taxon>
        <taxon>Gammaproteobacteria</taxon>
        <taxon>Lysobacterales</taxon>
        <taxon>Lysobacteraceae</taxon>
        <taxon>Stenotrophomonas</taxon>
        <taxon>Stenotrophomonas maltophilia group</taxon>
    </lineage>
</organism>
<dbReference type="RefSeq" id="WP_111111440.1">
    <property type="nucleotide sequence ID" value="NZ_LXXM01000036.1"/>
</dbReference>
<protein>
    <recommendedName>
        <fullName evidence="3">TraB/GumN family protein</fullName>
    </recommendedName>
</protein>
<name>A0A2W6IP77_STEMA</name>
<accession>A0A2W6IP77</accession>
<gene>
    <name evidence="1" type="ORF">A7X83_20710</name>
</gene>
<evidence type="ECO:0000313" key="1">
    <source>
        <dbReference type="EMBL" id="PZS97388.1"/>
    </source>
</evidence>
<evidence type="ECO:0000313" key="2">
    <source>
        <dbReference type="Proteomes" id="UP000249614"/>
    </source>
</evidence>